<gene>
    <name evidence="2" type="ORF">V2H45_04070</name>
</gene>
<reference evidence="2" key="1">
    <citation type="submission" date="2024-01" db="EMBL/GenBank/DDBJ databases">
        <title>Bank of Algae and Cyanobacteria of the Azores (BACA) strain genomes.</title>
        <authorList>
            <person name="Luz R."/>
            <person name="Cordeiro R."/>
            <person name="Fonseca A."/>
            <person name="Goncalves V."/>
        </authorList>
    </citation>
    <scope>NUCLEOTIDE SEQUENCE</scope>
    <source>
        <strain evidence="2">BACA0141</strain>
    </source>
</reference>
<evidence type="ECO:0000313" key="2">
    <source>
        <dbReference type="EMBL" id="MEE3715920.1"/>
    </source>
</evidence>
<protein>
    <submittedName>
        <fullName evidence="2">DUF2779 domain-containing protein</fullName>
    </submittedName>
</protein>
<organism evidence="2 3">
    <name type="scientific">Tumidithrix elongata BACA0141</name>
    <dbReference type="NCBI Taxonomy" id="2716417"/>
    <lineage>
        <taxon>Bacteria</taxon>
        <taxon>Bacillati</taxon>
        <taxon>Cyanobacteriota</taxon>
        <taxon>Cyanophyceae</taxon>
        <taxon>Pseudanabaenales</taxon>
        <taxon>Pseudanabaenaceae</taxon>
        <taxon>Tumidithrix</taxon>
        <taxon>Tumidithrix elongata</taxon>
    </lineage>
</organism>
<dbReference type="RefSeq" id="WP_330482344.1">
    <property type="nucleotide sequence ID" value="NZ_JAZBJZ010000009.1"/>
</dbReference>
<keyword evidence="3" id="KW-1185">Reference proteome</keyword>
<dbReference type="InterPro" id="IPR021301">
    <property type="entry name" value="DUF2779"/>
</dbReference>
<proteinExistence type="predicted"/>
<dbReference type="Pfam" id="PF11074">
    <property type="entry name" value="DUF2779"/>
    <property type="match status" value="1"/>
</dbReference>
<feature type="domain" description="DUF2779" evidence="1">
    <location>
        <begin position="382"/>
        <end position="519"/>
    </location>
</feature>
<dbReference type="EMBL" id="JAZBJZ010000009">
    <property type="protein sequence ID" value="MEE3715920.1"/>
    <property type="molecule type" value="Genomic_DNA"/>
</dbReference>
<name>A0AAW9PY69_9CYAN</name>
<accession>A0AAW9PY69</accession>
<evidence type="ECO:0000313" key="3">
    <source>
        <dbReference type="Proteomes" id="UP001333818"/>
    </source>
</evidence>
<comment type="caution">
    <text evidence="2">The sequence shown here is derived from an EMBL/GenBank/DDBJ whole genome shotgun (WGS) entry which is preliminary data.</text>
</comment>
<evidence type="ECO:0000259" key="1">
    <source>
        <dbReference type="Pfam" id="PF11074"/>
    </source>
</evidence>
<dbReference type="AlphaFoldDB" id="A0AAW9PY69"/>
<dbReference type="Proteomes" id="UP001333818">
    <property type="component" value="Unassembled WGS sequence"/>
</dbReference>
<sequence length="625" mass="72606">MVFLSKSDYKVAKNCPTKLYYKKLHYPTTSYINNYTRMLADGGFMIGKMARLLYPSGIEIKVEQDLERGLSQTKEALQQENIILFEPIIYAKNKLIRVDILIKEGNKFQLIEVKSKSFDSNENNWLLETKGINIFRNKKNGAISSDWRTYIEDVAYQIYVLQEMLSEIDAHEFSSDRVEIHPYLCMPDKSKTTAIDLAAHFKIKRTESQTIPSKFSGIEVDFTGDLEQLNQNHILGLIGIDREVQEVLPEVIAQTEIYLDSLVNGLRKIEVPLSKHCKGCEFRVSEGSKKDGFKECWGELAEVEPHIFDLYHMGRVGGHETPVVNELIQMGKVNMYDIPLDQLDDTFFSFRQLIQLEYTKTNREWMSEQLPSIMAKCSYPLHFIDFETSRMALPYHPGMRPYEQVAFQWSCHTIPSPGAEPIHSDWIDLSDVFPNFRFAEALMDRLGDRGTILTWATHENSVLRDIYYQMEAYEYEHPKLKAWLAKVAKLNSKDKTQLVDMNALTLKHYFHPLMKGRTSLKCVLPAIWKTNPYLHQIPWMAAYFKEVDGQILNPYETLLPLEISDKAEVITEGTGAMLAYQNMMYGEYQDRPEIRQMWCELLKQYCCLDTMAMVIIWTHWLKKLG</sequence>